<dbReference type="SMART" id="SM00744">
    <property type="entry name" value="RINGv"/>
    <property type="match status" value="1"/>
</dbReference>
<dbReference type="PANTHER" id="PTHR13145">
    <property type="entry name" value="SSM4 PROTEIN"/>
    <property type="match status" value="1"/>
</dbReference>
<dbReference type="Pfam" id="PF12906">
    <property type="entry name" value="RINGv"/>
    <property type="match status" value="1"/>
</dbReference>
<evidence type="ECO:0000256" key="9">
    <source>
        <dbReference type="ARBA" id="ARBA00022786"/>
    </source>
</evidence>
<proteinExistence type="predicted"/>
<name>A0A507E7A7_9FUNG</name>
<feature type="transmembrane region" description="Helical" evidence="14">
    <location>
        <begin position="1549"/>
        <end position="1573"/>
    </location>
</feature>
<dbReference type="EMBL" id="QEAQ01000022">
    <property type="protein sequence ID" value="TPX59694.1"/>
    <property type="molecule type" value="Genomic_DNA"/>
</dbReference>
<dbReference type="CDD" id="cd16702">
    <property type="entry name" value="RING_CH-C4HC3_MARCH6"/>
    <property type="match status" value="1"/>
</dbReference>
<keyword evidence="8" id="KW-0863">Zinc-finger</keyword>
<feature type="region of interest" description="Disordered" evidence="13">
    <location>
        <begin position="422"/>
        <end position="598"/>
    </location>
</feature>
<dbReference type="InterPro" id="IPR056521">
    <property type="entry name" value="MARCHF6-like_C"/>
</dbReference>
<evidence type="ECO:0000256" key="8">
    <source>
        <dbReference type="ARBA" id="ARBA00022771"/>
    </source>
</evidence>
<dbReference type="GO" id="GO:0036503">
    <property type="term" value="P:ERAD pathway"/>
    <property type="evidence" value="ECO:0007669"/>
    <property type="project" value="TreeGrafter"/>
</dbReference>
<dbReference type="GO" id="GO:0061630">
    <property type="term" value="F:ubiquitin protein ligase activity"/>
    <property type="evidence" value="ECO:0007669"/>
    <property type="project" value="UniProtKB-EC"/>
</dbReference>
<feature type="region of interest" description="Disordered" evidence="13">
    <location>
        <begin position="659"/>
        <end position="680"/>
    </location>
</feature>
<keyword evidence="12 14" id="KW-0472">Membrane</keyword>
<feature type="transmembrane region" description="Helical" evidence="14">
    <location>
        <begin position="94"/>
        <end position="117"/>
    </location>
</feature>
<feature type="compositionally biased region" description="Acidic residues" evidence="13">
    <location>
        <begin position="1197"/>
        <end position="1210"/>
    </location>
</feature>
<feature type="compositionally biased region" description="Basic and acidic residues" evidence="13">
    <location>
        <begin position="552"/>
        <end position="564"/>
    </location>
</feature>
<feature type="region of interest" description="Disordered" evidence="13">
    <location>
        <begin position="1192"/>
        <end position="1240"/>
    </location>
</feature>
<feature type="domain" description="RING-CH-type" evidence="15">
    <location>
        <begin position="3"/>
        <end position="64"/>
    </location>
</feature>
<evidence type="ECO:0000259" key="15">
    <source>
        <dbReference type="PROSITE" id="PS51292"/>
    </source>
</evidence>
<protein>
    <recommendedName>
        <fullName evidence="4">RING-type E3 ubiquitin transferase</fullName>
        <ecNumber evidence="4">2.3.2.27</ecNumber>
    </recommendedName>
</protein>
<comment type="catalytic activity">
    <reaction evidence="1">
        <text>S-ubiquitinyl-[E2 ubiquitin-conjugating enzyme]-L-cysteine + [acceptor protein]-L-lysine = [E2 ubiquitin-conjugating enzyme]-L-cysteine + N(6)-ubiquitinyl-[acceptor protein]-L-lysine.</text>
        <dbReference type="EC" id="2.3.2.27"/>
    </reaction>
</comment>
<feature type="compositionally biased region" description="Acidic residues" evidence="13">
    <location>
        <begin position="663"/>
        <end position="674"/>
    </location>
</feature>
<feature type="transmembrane region" description="Helical" evidence="14">
    <location>
        <begin position="974"/>
        <end position="1003"/>
    </location>
</feature>
<feature type="transmembrane region" description="Helical" evidence="14">
    <location>
        <begin position="1360"/>
        <end position="1383"/>
    </location>
</feature>
<feature type="compositionally biased region" description="Pro residues" evidence="13">
    <location>
        <begin position="1757"/>
        <end position="1768"/>
    </location>
</feature>
<dbReference type="PANTHER" id="PTHR13145:SF0">
    <property type="entry name" value="E3 UBIQUITIN-PROTEIN LIGASE MARCHF6"/>
    <property type="match status" value="1"/>
</dbReference>
<keyword evidence="6 14" id="KW-0812">Transmembrane</keyword>
<dbReference type="EC" id="2.3.2.27" evidence="4"/>
<feature type="region of interest" description="Disordered" evidence="13">
    <location>
        <begin position="1275"/>
        <end position="1299"/>
    </location>
</feature>
<accession>A0A507E7A7</accession>
<dbReference type="Gene3D" id="3.30.40.10">
    <property type="entry name" value="Zinc/RING finger domain, C3HC4 (zinc finger)"/>
    <property type="match status" value="1"/>
</dbReference>
<evidence type="ECO:0000313" key="16">
    <source>
        <dbReference type="EMBL" id="TPX59694.1"/>
    </source>
</evidence>
<feature type="compositionally biased region" description="Low complexity" evidence="13">
    <location>
        <begin position="534"/>
        <end position="550"/>
    </location>
</feature>
<reference evidence="16 17" key="1">
    <citation type="journal article" date="2019" name="Sci. Rep.">
        <title>Comparative genomics of chytrid fungi reveal insights into the obligate biotrophic and pathogenic lifestyle of Synchytrium endobioticum.</title>
        <authorList>
            <person name="van de Vossenberg B.T.L.H."/>
            <person name="Warris S."/>
            <person name="Nguyen H.D.T."/>
            <person name="van Gent-Pelzer M.P.E."/>
            <person name="Joly D.L."/>
            <person name="van de Geest H.C."/>
            <person name="Bonants P.J.M."/>
            <person name="Smith D.S."/>
            <person name="Levesque C.A."/>
            <person name="van der Lee T.A.J."/>
        </authorList>
    </citation>
    <scope>NUCLEOTIDE SEQUENCE [LARGE SCALE GENOMIC DNA]</scope>
    <source>
        <strain evidence="16 17">CBS 809.83</strain>
    </source>
</reference>
<feature type="region of interest" description="Disordered" evidence="13">
    <location>
        <begin position="250"/>
        <end position="270"/>
    </location>
</feature>
<evidence type="ECO:0000256" key="13">
    <source>
        <dbReference type="SAM" id="MobiDB-lite"/>
    </source>
</evidence>
<keyword evidence="9" id="KW-0833">Ubl conjugation pathway</keyword>
<keyword evidence="11 14" id="KW-1133">Transmembrane helix</keyword>
<evidence type="ECO:0000256" key="10">
    <source>
        <dbReference type="ARBA" id="ARBA00022833"/>
    </source>
</evidence>
<comment type="pathway">
    <text evidence="3">Protein modification; protein ubiquitination.</text>
</comment>
<evidence type="ECO:0000256" key="6">
    <source>
        <dbReference type="ARBA" id="ARBA00022692"/>
    </source>
</evidence>
<keyword evidence="10" id="KW-0862">Zinc</keyword>
<evidence type="ECO:0000256" key="5">
    <source>
        <dbReference type="ARBA" id="ARBA00022679"/>
    </source>
</evidence>
<feature type="compositionally biased region" description="Low complexity" evidence="13">
    <location>
        <begin position="476"/>
        <end position="489"/>
    </location>
</feature>
<evidence type="ECO:0000256" key="14">
    <source>
        <dbReference type="SAM" id="Phobius"/>
    </source>
</evidence>
<comment type="subcellular location">
    <subcellularLocation>
        <location evidence="2">Membrane</location>
        <topology evidence="2">Multi-pass membrane protein</topology>
    </subcellularLocation>
</comment>
<feature type="transmembrane region" description="Helical" evidence="14">
    <location>
        <begin position="935"/>
        <end position="953"/>
    </location>
</feature>
<dbReference type="FunFam" id="3.30.40.10:FF:000287">
    <property type="entry name" value="RING finger membrane protein"/>
    <property type="match status" value="1"/>
</dbReference>
<evidence type="ECO:0000256" key="3">
    <source>
        <dbReference type="ARBA" id="ARBA00004906"/>
    </source>
</evidence>
<organism evidence="16 17">
    <name type="scientific">Powellomyces hirtus</name>
    <dbReference type="NCBI Taxonomy" id="109895"/>
    <lineage>
        <taxon>Eukaryota</taxon>
        <taxon>Fungi</taxon>
        <taxon>Fungi incertae sedis</taxon>
        <taxon>Chytridiomycota</taxon>
        <taxon>Chytridiomycota incertae sedis</taxon>
        <taxon>Chytridiomycetes</taxon>
        <taxon>Spizellomycetales</taxon>
        <taxon>Powellomycetaceae</taxon>
        <taxon>Powellomyces</taxon>
    </lineage>
</organism>
<dbReference type="InterPro" id="IPR011016">
    <property type="entry name" value="Znf_RING-CH"/>
</dbReference>
<dbReference type="Proteomes" id="UP000318582">
    <property type="component" value="Unassembled WGS sequence"/>
</dbReference>
<comment type="caution">
    <text evidence="16">The sequence shown here is derived from an EMBL/GenBank/DDBJ whole genome shotgun (WGS) entry which is preliminary data.</text>
</comment>
<feature type="compositionally biased region" description="Low complexity" evidence="13">
    <location>
        <begin position="1746"/>
        <end position="1756"/>
    </location>
</feature>
<feature type="compositionally biased region" description="Polar residues" evidence="13">
    <location>
        <begin position="493"/>
        <end position="511"/>
    </location>
</feature>
<gene>
    <name evidence="16" type="ORF">PhCBS80983_g02307</name>
</gene>
<evidence type="ECO:0000256" key="1">
    <source>
        <dbReference type="ARBA" id="ARBA00000900"/>
    </source>
</evidence>
<feature type="transmembrane region" description="Helical" evidence="14">
    <location>
        <begin position="184"/>
        <end position="201"/>
    </location>
</feature>
<dbReference type="PROSITE" id="PS51292">
    <property type="entry name" value="ZF_RING_CH"/>
    <property type="match status" value="1"/>
</dbReference>
<evidence type="ECO:0000256" key="11">
    <source>
        <dbReference type="ARBA" id="ARBA00022989"/>
    </source>
</evidence>
<dbReference type="SUPFAM" id="SSF57850">
    <property type="entry name" value="RING/U-box"/>
    <property type="match status" value="1"/>
</dbReference>
<dbReference type="InterPro" id="IPR013083">
    <property type="entry name" value="Znf_RING/FYVE/PHD"/>
</dbReference>
<feature type="transmembrane region" description="Helical" evidence="14">
    <location>
        <begin position="1033"/>
        <end position="1052"/>
    </location>
</feature>
<feature type="region of interest" description="Disordered" evidence="13">
    <location>
        <begin position="318"/>
        <end position="393"/>
    </location>
</feature>
<feature type="transmembrane region" description="Helical" evidence="14">
    <location>
        <begin position="1091"/>
        <end position="1114"/>
    </location>
</feature>
<evidence type="ECO:0000256" key="12">
    <source>
        <dbReference type="ARBA" id="ARBA00023136"/>
    </source>
</evidence>
<evidence type="ECO:0000256" key="4">
    <source>
        <dbReference type="ARBA" id="ARBA00012483"/>
    </source>
</evidence>
<feature type="compositionally biased region" description="Polar residues" evidence="13">
    <location>
        <begin position="452"/>
        <end position="464"/>
    </location>
</feature>
<feature type="transmembrane region" description="Helical" evidence="14">
    <location>
        <begin position="745"/>
        <end position="766"/>
    </location>
</feature>
<feature type="transmembrane region" description="Helical" evidence="14">
    <location>
        <begin position="1616"/>
        <end position="1633"/>
    </location>
</feature>
<evidence type="ECO:0000256" key="7">
    <source>
        <dbReference type="ARBA" id="ARBA00022723"/>
    </source>
</evidence>
<dbReference type="GO" id="GO:0008270">
    <property type="term" value="F:zinc ion binding"/>
    <property type="evidence" value="ECO:0007669"/>
    <property type="project" value="UniProtKB-KW"/>
</dbReference>
<keyword evidence="7" id="KW-0479">Metal-binding</keyword>
<dbReference type="GO" id="GO:0005789">
    <property type="term" value="C:endoplasmic reticulum membrane"/>
    <property type="evidence" value="ECO:0007669"/>
    <property type="project" value="TreeGrafter"/>
</dbReference>
<dbReference type="STRING" id="109895.A0A507E7A7"/>
<feature type="region of interest" description="Disordered" evidence="13">
    <location>
        <begin position="1746"/>
        <end position="1781"/>
    </location>
</feature>
<feature type="transmembrane region" description="Helical" evidence="14">
    <location>
        <begin position="1658"/>
        <end position="1680"/>
    </location>
</feature>
<dbReference type="Pfam" id="PF23113">
    <property type="entry name" value="MARCHF6_C"/>
    <property type="match status" value="1"/>
</dbReference>
<feature type="transmembrane region" description="Helical" evidence="14">
    <location>
        <begin position="1700"/>
        <end position="1718"/>
    </location>
</feature>
<evidence type="ECO:0000313" key="17">
    <source>
        <dbReference type="Proteomes" id="UP000318582"/>
    </source>
</evidence>
<evidence type="ECO:0000256" key="2">
    <source>
        <dbReference type="ARBA" id="ARBA00004141"/>
    </source>
</evidence>
<keyword evidence="5" id="KW-0808">Transferase</keyword>
<feature type="transmembrane region" description="Helical" evidence="14">
    <location>
        <begin position="1457"/>
        <end position="1481"/>
    </location>
</feature>
<keyword evidence="17" id="KW-1185">Reference proteome</keyword>
<sequence>MAGDDEEEAICRVCRCPATADQPLHYPCKCSGSMRYVHQDCLEEWLQHSKKKQCEICNYPFSFTSIYSEHAPERISVTFFLTIVSRRLLSLVKFYLRTFLAAFVWLVGVPYLTVWIWRLHFIHLNPSVILQGHPFRAVFGYSPGNETSSVNETQSITDASPPSNDTVSPVDTVLRSFFTDVFEGQIIASIAVVICLAFLCLREYVVMNTPLDGQGNPMNVPEVPAMVPNPPAQNAHPVRPIFGRRDLLPLNDVGDMEEGGDDQERRYAEDVERNVRDILRETAATEAADLPGAIGDDGLDEEPDAPFAKVDEVIGSTGEIELNHSTAGIRRRRSAGGSDDHNQSWRPQSLQSDDLHSRSSHFATEVRKGLGAPGDSAASSSSNSTESLNHNDDTLDHTDLVLERKLLARERKFLSAAAYDEQQYRQRQHGVDKGKGKAPVGEYDDETEHDGSTASRQSRLQSSVIDHDLGMKRQHSSSSSLSRSGTRSGAHSGRSSAVSLETGMNGSSSFNAAPIARARSVQRPAMHASEQDIRSPSPGLWRRLSRSGSRTGVRDTDTDLEMFKRKLSASSGYSEEMDGNSDDDKNTSEFGQLQSAHRVASDYEEEMYKWKLAQLSDGKLDDGAALDELNVLQQADTDLEIYKKKLLLNHKLELNRSTQLQDDYTDSSMSDDSDDRIQQPLVPPAEPVRELPVVAAPAPPPPVAPPAANVDEDVNNFDVIGNNDVNAFLELVGVQGPLENLMQNVVMVVLIIAVALFVGVWTPYWIGRGVTYFVKDVYAPILERVLNTLQGLTDPLLDPIIDVAILSAKYLGFGFARRSDWNGSGHWNGTGHNTSDTLPKNLTEKYNAALPHAVNGSQQRRQKIDLGLRSNGSTPALSIIGVADNVANFSVIISDKNITLPKLNETSVAGSEGSEVKSNSTADTAGLLFGIPDKVVYTAIGYITQLFFILDYARRTGMLRHPYAQTMKRITIKWLLYLVMAIKFAFFLIVELGVFPLFCGVLIDMCTLPLFGPHATIASRWAFYRAHPWTSEFLHWVAGTTFMFQFALYVSTVREIVRPGVMWFIRDPNDEQFHPMNDILERPVLTQLRKLGVGTVMYATMVIGGVGGVVGLIWCHDHFLAPAKGPSRMWPLQWDLSEPMSEFPVDLLIFHFVVPWTIAWIRPKRILRRVVAVWFRWIAASLRLTSFLFGGSSKGDESDDEIDVEEDVDVDVSASNRDRGDDPTLLTRLDTSGALDSDSNISEPDLALLSADNAHRLNHDSGNDGDDEDEIHEHIPAVDSSSSAGAAEPPKIQRKRPRREFRYMRVPNNDHVEVIPGERMLIPMRANDPIMGRAGETEEEVKLNWTRVYVPEHFKTRVALLIYMQWMSGVILVASLITIPLYVGRKFFIEAINYIPRMDASMESVVANATAANGAAVTLSNFTIPTAIDITAGSAANVTANATRKIMLRLDLPVHDMYAYAVGLFLLFMTVYPIIYAWSWVVTWRRNEHRRIGRGRRGRPDVQALAPVPLIGEPIEHAPSRPVRRTPWKRAIKRWLRIGARWMTIASKLLFLGTMFGIVLPLMEGVVFDLYLIQPFKPLVTAKAARTMAAPPRRHIGIDLTNPLARTIIQALLQDWALGAVYMKIAWALIMVGPETEVQRVLREFVDNGIRRVRVRPVWRTVILPLFSICLGLAAGPLIAGLLLQKVLAKGTITAEALRWTFPASLLLSLALGGVWLCGRAIKRWMERVREEQYLVGRKLHNLEDPAAQPQAEGLEPPQPPLLPPPVPHDAEAADLEEREA</sequence>